<dbReference type="Proteomes" id="UP000603227">
    <property type="component" value="Unassembled WGS sequence"/>
</dbReference>
<dbReference type="AlphaFoldDB" id="A0A918ZI54"/>
<evidence type="ECO:0000313" key="2">
    <source>
        <dbReference type="Proteomes" id="UP000603227"/>
    </source>
</evidence>
<name>A0A918ZI54_9ACTN</name>
<reference evidence="1" key="1">
    <citation type="journal article" date="2014" name="Int. J. Syst. Evol. Microbiol.">
        <title>Complete genome sequence of Corynebacterium casei LMG S-19264T (=DSM 44701T), isolated from a smear-ripened cheese.</title>
        <authorList>
            <consortium name="US DOE Joint Genome Institute (JGI-PGF)"/>
            <person name="Walter F."/>
            <person name="Albersmeier A."/>
            <person name="Kalinowski J."/>
            <person name="Ruckert C."/>
        </authorList>
    </citation>
    <scope>NUCLEOTIDE SEQUENCE</scope>
    <source>
        <strain evidence="1">CGMCC 4.7403</strain>
    </source>
</reference>
<organism evidence="1 2">
    <name type="scientific">Streptomyces capitiformicae</name>
    <dbReference type="NCBI Taxonomy" id="2014920"/>
    <lineage>
        <taxon>Bacteria</taxon>
        <taxon>Bacillati</taxon>
        <taxon>Actinomycetota</taxon>
        <taxon>Actinomycetes</taxon>
        <taxon>Kitasatosporales</taxon>
        <taxon>Streptomycetaceae</taxon>
        <taxon>Streptomyces</taxon>
    </lineage>
</organism>
<evidence type="ECO:0000313" key="1">
    <source>
        <dbReference type="EMBL" id="GHE54163.1"/>
    </source>
</evidence>
<gene>
    <name evidence="1" type="ORF">GCM10017771_76530</name>
</gene>
<dbReference type="EMBL" id="BNAT01000040">
    <property type="protein sequence ID" value="GHE54163.1"/>
    <property type="molecule type" value="Genomic_DNA"/>
</dbReference>
<comment type="caution">
    <text evidence="1">The sequence shown here is derived from an EMBL/GenBank/DDBJ whole genome shotgun (WGS) entry which is preliminary data.</text>
</comment>
<keyword evidence="2" id="KW-1185">Reference proteome</keyword>
<reference evidence="1" key="2">
    <citation type="submission" date="2020-09" db="EMBL/GenBank/DDBJ databases">
        <authorList>
            <person name="Sun Q."/>
            <person name="Zhou Y."/>
        </authorList>
    </citation>
    <scope>NUCLEOTIDE SEQUENCE</scope>
    <source>
        <strain evidence="1">CGMCC 4.7403</strain>
    </source>
</reference>
<sequence length="137" mass="15317">MESTSPLGEHPTADPVSEFRGIVQDIRDAVEESCGVESVERDLERALDVLKSNPGSREAFEEVLVSVIESLGEGAVELISFTMHELRWQAVEEAVTARVSAPGRNVSDLRLYEAMLDAFSDSWRDRDLYARFDRQDG</sequence>
<protein>
    <submittedName>
        <fullName evidence="1">Uncharacterized protein</fullName>
    </submittedName>
</protein>
<dbReference type="RefSeq" id="WP_189787083.1">
    <property type="nucleotide sequence ID" value="NZ_BNAT01000040.1"/>
</dbReference>
<proteinExistence type="predicted"/>
<accession>A0A918ZI54</accession>